<dbReference type="SUPFAM" id="SSF56219">
    <property type="entry name" value="DNase I-like"/>
    <property type="match status" value="1"/>
</dbReference>
<name>A0ABX7NWJ7_9BACT</name>
<gene>
    <name evidence="4" type="ORF">JY651_47855</name>
</gene>
<sequence>MRTHSHRPHLHVGSTGHRVKKVEERLESLGYLKGAADDRFDARTAKAVVDYKRDHGWKGKPEGVVGERMAHSLRHTEGATTAGTGGATTAQASATGDSGDKGKTPSKLKGATYNVERDRDPAEVRKRLGGFVKRHDLDFIQLQEINGYHKALENIPGYHLVTFPKAKDHGESGILVKDSLLAKQPMLIQGEGGGWTTVRNGHAPPRAAVAVKLAGWLTVVSAHQPPSVDWKNGQPVGPPNRVSTYKSLSEKLLAFAKRQLEKHPDQALLIGGDWNEEASTKGKWSPGWIAQQAGMKTHGGAKTHGNASIDWEMSNGCRVSNIKAGRTLGSDHNIVTFTVSRPKDKG</sequence>
<proteinExistence type="predicted"/>
<dbReference type="Proteomes" id="UP000662747">
    <property type="component" value="Chromosome"/>
</dbReference>
<dbReference type="InterPro" id="IPR036365">
    <property type="entry name" value="PGBD-like_sf"/>
</dbReference>
<feature type="domain" description="Peptidoglycan binding-like" evidence="2">
    <location>
        <begin position="16"/>
        <end position="68"/>
    </location>
</feature>
<feature type="domain" description="Endonuclease/exonuclease/phosphatase" evidence="3">
    <location>
        <begin position="111"/>
        <end position="276"/>
    </location>
</feature>
<evidence type="ECO:0000313" key="5">
    <source>
        <dbReference type="Proteomes" id="UP000662747"/>
    </source>
</evidence>
<feature type="region of interest" description="Disordered" evidence="1">
    <location>
        <begin position="76"/>
        <end position="111"/>
    </location>
</feature>
<accession>A0ABX7NWJ7</accession>
<dbReference type="Pfam" id="PF03372">
    <property type="entry name" value="Exo_endo_phos"/>
    <property type="match status" value="1"/>
</dbReference>
<evidence type="ECO:0000256" key="1">
    <source>
        <dbReference type="SAM" id="MobiDB-lite"/>
    </source>
</evidence>
<dbReference type="SUPFAM" id="SSF47090">
    <property type="entry name" value="PGBD-like"/>
    <property type="match status" value="1"/>
</dbReference>
<dbReference type="Pfam" id="PF01471">
    <property type="entry name" value="PG_binding_1"/>
    <property type="match status" value="1"/>
</dbReference>
<dbReference type="Gene3D" id="3.60.10.10">
    <property type="entry name" value="Endonuclease/exonuclease/phosphatase"/>
    <property type="match status" value="1"/>
</dbReference>
<dbReference type="EMBL" id="CP071090">
    <property type="protein sequence ID" value="QSQ22734.1"/>
    <property type="molecule type" value="Genomic_DNA"/>
</dbReference>
<dbReference type="InterPro" id="IPR002477">
    <property type="entry name" value="Peptidoglycan-bd-like"/>
</dbReference>
<dbReference type="InterPro" id="IPR036366">
    <property type="entry name" value="PGBDSf"/>
</dbReference>
<evidence type="ECO:0000259" key="3">
    <source>
        <dbReference type="Pfam" id="PF03372"/>
    </source>
</evidence>
<dbReference type="InterPro" id="IPR036691">
    <property type="entry name" value="Endo/exonu/phosph_ase_sf"/>
</dbReference>
<dbReference type="InterPro" id="IPR005135">
    <property type="entry name" value="Endo/exonuclease/phosphatase"/>
</dbReference>
<evidence type="ECO:0000313" key="4">
    <source>
        <dbReference type="EMBL" id="QSQ22734.1"/>
    </source>
</evidence>
<dbReference type="Gene3D" id="1.10.101.10">
    <property type="entry name" value="PGBD-like superfamily/PGBD"/>
    <property type="match status" value="1"/>
</dbReference>
<feature type="compositionally biased region" description="Low complexity" evidence="1">
    <location>
        <begin position="78"/>
        <end position="97"/>
    </location>
</feature>
<reference evidence="4 5" key="1">
    <citation type="submission" date="2021-02" db="EMBL/GenBank/DDBJ databases">
        <title>De Novo genome assembly of isolated myxobacteria.</title>
        <authorList>
            <person name="Stevens D.C."/>
        </authorList>
    </citation>
    <scope>NUCLEOTIDE SEQUENCE [LARGE SCALE GENOMIC DNA]</scope>
    <source>
        <strain evidence="5">SCPEA02</strain>
    </source>
</reference>
<organism evidence="4 5">
    <name type="scientific">Pyxidicoccus parkwayensis</name>
    <dbReference type="NCBI Taxonomy" id="2813578"/>
    <lineage>
        <taxon>Bacteria</taxon>
        <taxon>Pseudomonadati</taxon>
        <taxon>Myxococcota</taxon>
        <taxon>Myxococcia</taxon>
        <taxon>Myxococcales</taxon>
        <taxon>Cystobacterineae</taxon>
        <taxon>Myxococcaceae</taxon>
        <taxon>Pyxidicoccus</taxon>
    </lineage>
</organism>
<evidence type="ECO:0000259" key="2">
    <source>
        <dbReference type="Pfam" id="PF01471"/>
    </source>
</evidence>
<dbReference type="RefSeq" id="WP_206724310.1">
    <property type="nucleotide sequence ID" value="NZ_CP071090.1"/>
</dbReference>
<keyword evidence="5" id="KW-1185">Reference proteome</keyword>
<protein>
    <submittedName>
        <fullName evidence="4">Peptidoglycan-binding protein</fullName>
    </submittedName>
</protein>